<proteinExistence type="predicted"/>
<keyword evidence="7" id="KW-1185">Reference proteome</keyword>
<evidence type="ECO:0000256" key="5">
    <source>
        <dbReference type="SAM" id="Phobius"/>
    </source>
</evidence>
<keyword evidence="2 5" id="KW-0812">Transmembrane</keyword>
<reference evidence="6 7" key="1">
    <citation type="journal article" date="2021" name="Sci. Rep.">
        <title>The distribution of antibiotic resistance genes in chicken gut microbiota commensals.</title>
        <authorList>
            <person name="Juricova H."/>
            <person name="Matiasovicova J."/>
            <person name="Kubasova T."/>
            <person name="Cejkova D."/>
            <person name="Rychlik I."/>
        </authorList>
    </citation>
    <scope>NUCLEOTIDE SEQUENCE [LARGE SCALE GENOMIC DNA]</scope>
    <source>
        <strain evidence="6 7">An829</strain>
    </source>
</reference>
<dbReference type="Proteomes" id="UP000715095">
    <property type="component" value="Unassembled WGS sequence"/>
</dbReference>
<evidence type="ECO:0000256" key="3">
    <source>
        <dbReference type="ARBA" id="ARBA00022989"/>
    </source>
</evidence>
<comment type="caution">
    <text evidence="6">The sequence shown here is derived from an EMBL/GenBank/DDBJ whole genome shotgun (WGS) entry which is preliminary data.</text>
</comment>
<keyword evidence="4 5" id="KW-0472">Membrane</keyword>
<feature type="transmembrane region" description="Helical" evidence="5">
    <location>
        <begin position="7"/>
        <end position="25"/>
    </location>
</feature>
<comment type="subcellular location">
    <subcellularLocation>
        <location evidence="1">Membrane</location>
        <topology evidence="1">Multi-pass membrane protein</topology>
    </subcellularLocation>
</comment>
<accession>A0ABS2DT35</accession>
<dbReference type="Pfam" id="PF02674">
    <property type="entry name" value="Colicin_V"/>
    <property type="match status" value="1"/>
</dbReference>
<evidence type="ECO:0000313" key="7">
    <source>
        <dbReference type="Proteomes" id="UP000715095"/>
    </source>
</evidence>
<protein>
    <submittedName>
        <fullName evidence="6">CvpA family protein</fullName>
    </submittedName>
</protein>
<dbReference type="EMBL" id="JACJJC010000013">
    <property type="protein sequence ID" value="MBM6704511.1"/>
    <property type="molecule type" value="Genomic_DNA"/>
</dbReference>
<dbReference type="InterPro" id="IPR052719">
    <property type="entry name" value="CvpA-like"/>
</dbReference>
<feature type="transmembrane region" description="Helical" evidence="5">
    <location>
        <begin position="100"/>
        <end position="123"/>
    </location>
</feature>
<dbReference type="InterPro" id="IPR003825">
    <property type="entry name" value="Colicin-V_CvpA"/>
</dbReference>
<feature type="transmembrane region" description="Helical" evidence="5">
    <location>
        <begin position="64"/>
        <end position="85"/>
    </location>
</feature>
<dbReference type="RefSeq" id="WP_205103437.1">
    <property type="nucleotide sequence ID" value="NZ_JACJJC010000013.1"/>
</dbReference>
<dbReference type="PANTHER" id="PTHR36926:SF1">
    <property type="entry name" value="COLICIN V PRODUCTION PROTEIN"/>
    <property type="match status" value="1"/>
</dbReference>
<evidence type="ECO:0000256" key="2">
    <source>
        <dbReference type="ARBA" id="ARBA00022692"/>
    </source>
</evidence>
<evidence type="ECO:0000256" key="4">
    <source>
        <dbReference type="ARBA" id="ARBA00023136"/>
    </source>
</evidence>
<evidence type="ECO:0000256" key="1">
    <source>
        <dbReference type="ARBA" id="ARBA00004141"/>
    </source>
</evidence>
<evidence type="ECO:0000313" key="6">
    <source>
        <dbReference type="EMBL" id="MBM6704511.1"/>
    </source>
</evidence>
<dbReference type="PANTHER" id="PTHR36926">
    <property type="entry name" value="COLICIN V PRODUCTION PROTEIN"/>
    <property type="match status" value="1"/>
</dbReference>
<organism evidence="6 7">
    <name type="scientific">Sutterella massiliensis</name>
    <dbReference type="NCBI Taxonomy" id="1816689"/>
    <lineage>
        <taxon>Bacteria</taxon>
        <taxon>Pseudomonadati</taxon>
        <taxon>Pseudomonadota</taxon>
        <taxon>Betaproteobacteria</taxon>
        <taxon>Burkholderiales</taxon>
        <taxon>Sutterellaceae</taxon>
        <taxon>Sutterella</taxon>
    </lineage>
</organism>
<name>A0ABS2DT35_9BURK</name>
<sequence>MTEIDWIIIALLLLSTVVGIVRGVVREVLAIAGWIVGIVLAMNFAGDVAEHIPLESIGYVPRVIIASVLIVVAVLFGCGLLGMLLRKLLEVAEISFEDRALGAVFGLVRGVVVVCACVFLFGIPQSIHSSKMWRQSILIGPAETVIEWATPYLPDWLSEVRKGSRGI</sequence>
<feature type="transmembrane region" description="Helical" evidence="5">
    <location>
        <begin position="31"/>
        <end position="52"/>
    </location>
</feature>
<keyword evidence="3 5" id="KW-1133">Transmembrane helix</keyword>
<gene>
    <name evidence="6" type="ORF">H6A60_08455</name>
</gene>